<organism evidence="2 3">
    <name type="scientific">Lithospermum erythrorhizon</name>
    <name type="common">Purple gromwell</name>
    <name type="synonym">Lithospermum officinale var. erythrorhizon</name>
    <dbReference type="NCBI Taxonomy" id="34254"/>
    <lineage>
        <taxon>Eukaryota</taxon>
        <taxon>Viridiplantae</taxon>
        <taxon>Streptophyta</taxon>
        <taxon>Embryophyta</taxon>
        <taxon>Tracheophyta</taxon>
        <taxon>Spermatophyta</taxon>
        <taxon>Magnoliopsida</taxon>
        <taxon>eudicotyledons</taxon>
        <taxon>Gunneridae</taxon>
        <taxon>Pentapetalae</taxon>
        <taxon>asterids</taxon>
        <taxon>lamiids</taxon>
        <taxon>Boraginales</taxon>
        <taxon>Boraginaceae</taxon>
        <taxon>Boraginoideae</taxon>
        <taxon>Lithospermeae</taxon>
        <taxon>Lithospermum</taxon>
    </lineage>
</organism>
<reference evidence="2 3" key="1">
    <citation type="submission" date="2024-01" db="EMBL/GenBank/DDBJ databases">
        <title>The complete chloroplast genome sequence of Lithospermum erythrorhizon: insights into the phylogenetic relationship among Boraginaceae species and the maternal lineages of purple gromwells.</title>
        <authorList>
            <person name="Okada T."/>
            <person name="Watanabe K."/>
        </authorList>
    </citation>
    <scope>NUCLEOTIDE SEQUENCE [LARGE SCALE GENOMIC DNA]</scope>
</reference>
<keyword evidence="2" id="KW-0812">Transmembrane</keyword>
<dbReference type="Proteomes" id="UP001454036">
    <property type="component" value="Unassembled WGS sequence"/>
</dbReference>
<dbReference type="InterPro" id="IPR043502">
    <property type="entry name" value="DNA/RNA_pol_sf"/>
</dbReference>
<gene>
    <name evidence="2" type="ORF">LIER_12164</name>
</gene>
<keyword evidence="3" id="KW-1185">Reference proteome</keyword>
<name>A0AAV3PSP8_LITER</name>
<dbReference type="Pfam" id="PF07727">
    <property type="entry name" value="RVT_2"/>
    <property type="match status" value="1"/>
</dbReference>
<dbReference type="AlphaFoldDB" id="A0AAV3PSP8"/>
<dbReference type="EMBL" id="BAABME010002313">
    <property type="protein sequence ID" value="GAA0154078.1"/>
    <property type="molecule type" value="Genomic_DNA"/>
</dbReference>
<comment type="caution">
    <text evidence="2">The sequence shown here is derived from an EMBL/GenBank/DDBJ whole genome shotgun (WGS) entry which is preliminary data.</text>
</comment>
<dbReference type="InterPro" id="IPR013103">
    <property type="entry name" value="RVT_2"/>
</dbReference>
<evidence type="ECO:0000313" key="3">
    <source>
        <dbReference type="Proteomes" id="UP001454036"/>
    </source>
</evidence>
<evidence type="ECO:0000313" key="2">
    <source>
        <dbReference type="EMBL" id="GAA0154078.1"/>
    </source>
</evidence>
<keyword evidence="2" id="KW-0675">Receptor</keyword>
<dbReference type="SUPFAM" id="SSF56672">
    <property type="entry name" value="DNA/RNA polymerases"/>
    <property type="match status" value="1"/>
</dbReference>
<proteinExistence type="predicted"/>
<sequence length="364" mass="40298">MSNTPVSDGNNDKKVEKSEDDFAKFTLYQDSLKDSSTPTAAHGNSGNQNTCLISSSSNLSLILVSRIICRGADDDLLLYQIVKSVPKAPPNSVTPTVSLPHIGAPSIPDVPVDLPVGKWVVGCKWVLAVKTNPDGSIARLKARLVAKVDIENAFLRGDLEEEIYMEQPLGFVAQGEYGQMRKKVCYLRKSLYGLKQSPRAWYGKFSKAIKRLGILTCKSDESVFYKRSGVDIILLVVYVDDIVIIGSDCVGIASLKSFLQDQFHTKDLDTLKYFLGVKVSRSKKGIFLSQRKYVMELLKKTEKLGSKPCSAPMAPNIQLTHDEKLFDNAKSEDQLGDLFTKALTGIRMDYLCDKLGLINIYEPT</sequence>
<protein>
    <submittedName>
        <fullName evidence="2">Transmembrane signal receptor</fullName>
    </submittedName>
</protein>
<accession>A0AAV3PSP8</accession>
<keyword evidence="2" id="KW-0472">Membrane</keyword>
<feature type="domain" description="Reverse transcriptase Ty1/copia-type" evidence="1">
    <location>
        <begin position="138"/>
        <end position="314"/>
    </location>
</feature>
<evidence type="ECO:0000259" key="1">
    <source>
        <dbReference type="Pfam" id="PF07727"/>
    </source>
</evidence>